<sequence length="249" mass="27791">AVFNSTDRRTKVVEWQSPDELKSRFDLRLRDEGITNHQFLHVMKEVWVTDALNPSVYTYEVAPVFTLMEIEVLGAMSDMIGYTHHDGLFSPGGSMSNMYAMGLARHFAFPHAKKTGTSVLGRLVVLTSIDAHYSLCKAAFTLGLGSDNLILVNVDARGRMDVDDLKEKLEKVRSEGAKPIMVCATAASPQQCSVFLTKHVGLLEQCNSTSAAYLFQKDKFYDTSYDTGDKHLQCGRRADVVKFWAHVES</sequence>
<evidence type="ECO:0000256" key="2">
    <source>
        <dbReference type="ARBA" id="ARBA00009533"/>
    </source>
</evidence>
<dbReference type="InterPro" id="IPR002129">
    <property type="entry name" value="PyrdxlP-dep_de-COase"/>
</dbReference>
<evidence type="ECO:0000256" key="6">
    <source>
        <dbReference type="RuleBase" id="RU000382"/>
    </source>
</evidence>
<dbReference type="AlphaFoldDB" id="A0AAE1TM42"/>
<comment type="similarity">
    <text evidence="2 6">Belongs to the group II decarboxylase family.</text>
</comment>
<feature type="non-terminal residue" evidence="7">
    <location>
        <position position="1"/>
    </location>
</feature>
<evidence type="ECO:0000256" key="1">
    <source>
        <dbReference type="ARBA" id="ARBA00001933"/>
    </source>
</evidence>
<keyword evidence="3" id="KW-0210">Decarboxylase</keyword>
<dbReference type="EMBL" id="JAWZYT010005607">
    <property type="protein sequence ID" value="KAK4290106.1"/>
    <property type="molecule type" value="Genomic_DNA"/>
</dbReference>
<protein>
    <recommendedName>
        <fullName evidence="9">Glutamate decarboxylase</fullName>
    </recommendedName>
</protein>
<keyword evidence="5 6" id="KW-0456">Lyase</keyword>
<keyword evidence="4 6" id="KW-0663">Pyridoxal phosphate</keyword>
<organism evidence="7 8">
    <name type="scientific">Petrolisthes manimaculis</name>
    <dbReference type="NCBI Taxonomy" id="1843537"/>
    <lineage>
        <taxon>Eukaryota</taxon>
        <taxon>Metazoa</taxon>
        <taxon>Ecdysozoa</taxon>
        <taxon>Arthropoda</taxon>
        <taxon>Crustacea</taxon>
        <taxon>Multicrustacea</taxon>
        <taxon>Malacostraca</taxon>
        <taxon>Eumalacostraca</taxon>
        <taxon>Eucarida</taxon>
        <taxon>Decapoda</taxon>
        <taxon>Pleocyemata</taxon>
        <taxon>Anomura</taxon>
        <taxon>Galatheoidea</taxon>
        <taxon>Porcellanidae</taxon>
        <taxon>Petrolisthes</taxon>
    </lineage>
</organism>
<dbReference type="GO" id="GO:0016831">
    <property type="term" value="F:carboxy-lyase activity"/>
    <property type="evidence" value="ECO:0007669"/>
    <property type="project" value="UniProtKB-KW"/>
</dbReference>
<evidence type="ECO:0000256" key="5">
    <source>
        <dbReference type="ARBA" id="ARBA00023239"/>
    </source>
</evidence>
<dbReference type="PANTHER" id="PTHR45677">
    <property type="entry name" value="GLUTAMATE DECARBOXYLASE-RELATED"/>
    <property type="match status" value="1"/>
</dbReference>
<dbReference type="GO" id="GO:0005737">
    <property type="term" value="C:cytoplasm"/>
    <property type="evidence" value="ECO:0007669"/>
    <property type="project" value="TreeGrafter"/>
</dbReference>
<evidence type="ECO:0000256" key="4">
    <source>
        <dbReference type="ARBA" id="ARBA00022898"/>
    </source>
</evidence>
<evidence type="ECO:0000256" key="3">
    <source>
        <dbReference type="ARBA" id="ARBA00022793"/>
    </source>
</evidence>
<evidence type="ECO:0008006" key="9">
    <source>
        <dbReference type="Google" id="ProtNLM"/>
    </source>
</evidence>
<name>A0AAE1TM42_9EUCA</name>
<comment type="caution">
    <text evidence="7">The sequence shown here is derived from an EMBL/GenBank/DDBJ whole genome shotgun (WGS) entry which is preliminary data.</text>
</comment>
<dbReference type="InterPro" id="IPR015424">
    <property type="entry name" value="PyrdxlP-dep_Trfase"/>
</dbReference>
<dbReference type="Pfam" id="PF00282">
    <property type="entry name" value="Pyridoxal_deC"/>
    <property type="match status" value="1"/>
</dbReference>
<dbReference type="InterPro" id="IPR015421">
    <property type="entry name" value="PyrdxlP-dep_Trfase_major"/>
</dbReference>
<dbReference type="Gene3D" id="3.90.1150.170">
    <property type="match status" value="1"/>
</dbReference>
<dbReference type="PANTHER" id="PTHR45677:SF12">
    <property type="entry name" value="BLACK, ISOFORM A"/>
    <property type="match status" value="1"/>
</dbReference>
<keyword evidence="8" id="KW-1185">Reference proteome</keyword>
<proteinExistence type="inferred from homology"/>
<evidence type="ECO:0000313" key="7">
    <source>
        <dbReference type="EMBL" id="KAK4290106.1"/>
    </source>
</evidence>
<dbReference type="GO" id="GO:0019752">
    <property type="term" value="P:carboxylic acid metabolic process"/>
    <property type="evidence" value="ECO:0007669"/>
    <property type="project" value="InterPro"/>
</dbReference>
<evidence type="ECO:0000313" key="8">
    <source>
        <dbReference type="Proteomes" id="UP001292094"/>
    </source>
</evidence>
<dbReference type="Proteomes" id="UP001292094">
    <property type="component" value="Unassembled WGS sequence"/>
</dbReference>
<gene>
    <name evidence="7" type="ORF">Pmani_036973</name>
</gene>
<dbReference type="GO" id="GO:0030170">
    <property type="term" value="F:pyridoxal phosphate binding"/>
    <property type="evidence" value="ECO:0007669"/>
    <property type="project" value="InterPro"/>
</dbReference>
<accession>A0AAE1TM42</accession>
<dbReference type="Gene3D" id="3.40.640.10">
    <property type="entry name" value="Type I PLP-dependent aspartate aminotransferase-like (Major domain)"/>
    <property type="match status" value="2"/>
</dbReference>
<dbReference type="SUPFAM" id="SSF53383">
    <property type="entry name" value="PLP-dependent transferases"/>
    <property type="match status" value="1"/>
</dbReference>
<comment type="cofactor">
    <cofactor evidence="1 6">
        <name>pyridoxal 5'-phosphate</name>
        <dbReference type="ChEBI" id="CHEBI:597326"/>
    </cofactor>
</comment>
<reference evidence="7" key="1">
    <citation type="submission" date="2023-11" db="EMBL/GenBank/DDBJ databases">
        <title>Genome assemblies of two species of porcelain crab, Petrolisthes cinctipes and Petrolisthes manimaculis (Anomura: Porcellanidae).</title>
        <authorList>
            <person name="Angst P."/>
        </authorList>
    </citation>
    <scope>NUCLEOTIDE SEQUENCE</scope>
    <source>
        <strain evidence="7">PB745_02</strain>
        <tissue evidence="7">Gill</tissue>
    </source>
</reference>